<keyword evidence="1" id="KW-0336">GPI-anchor</keyword>
<comment type="catalytic activity">
    <reaction evidence="1">
        <text>an L-aminoacyl-L-amino acid + H2O = 2 an L-alpha-amino acid</text>
        <dbReference type="Rhea" id="RHEA:48940"/>
        <dbReference type="ChEBI" id="CHEBI:15377"/>
        <dbReference type="ChEBI" id="CHEBI:59869"/>
        <dbReference type="ChEBI" id="CHEBI:77460"/>
        <dbReference type="EC" id="3.4.13.19"/>
    </reaction>
</comment>
<evidence type="ECO:0000313" key="2">
    <source>
        <dbReference type="EMBL" id="KAG7177866.1"/>
    </source>
</evidence>
<keyword evidence="3" id="KW-1185">Reference proteome</keyword>
<comment type="subunit">
    <text evidence="1">Homodimer; disulfide-linked.</text>
</comment>
<dbReference type="PROSITE" id="PS51365">
    <property type="entry name" value="RENAL_DIPEPTIDASE_2"/>
    <property type="match status" value="1"/>
</dbReference>
<keyword evidence="1" id="KW-0378">Hydrolase</keyword>
<dbReference type="SUPFAM" id="SSF51556">
    <property type="entry name" value="Metallo-dependent hydrolases"/>
    <property type="match status" value="1"/>
</dbReference>
<dbReference type="GO" id="GO:0046872">
    <property type="term" value="F:metal ion binding"/>
    <property type="evidence" value="ECO:0007669"/>
    <property type="project" value="UniProtKB-UniRule"/>
</dbReference>
<accession>A0A8J5NGH0</accession>
<dbReference type="GO" id="GO:0070573">
    <property type="term" value="F:metallodipeptidase activity"/>
    <property type="evidence" value="ECO:0007669"/>
    <property type="project" value="InterPro"/>
</dbReference>
<keyword evidence="1" id="KW-0449">Lipoprotein</keyword>
<protein>
    <recommendedName>
        <fullName evidence="1">Dipeptidase</fullName>
        <ecNumber evidence="1">3.4.13.19</ecNumber>
    </recommendedName>
</protein>
<gene>
    <name evidence="2" type="primary">Dpep1-L5</name>
    <name evidence="2" type="ORF">Hamer_G030378</name>
</gene>
<keyword evidence="1" id="KW-0862">Zinc</keyword>
<dbReference type="InterPro" id="IPR032466">
    <property type="entry name" value="Metal_Hydrolase"/>
</dbReference>
<dbReference type="InterPro" id="IPR008257">
    <property type="entry name" value="Pept_M19"/>
</dbReference>
<dbReference type="Gene3D" id="3.20.20.140">
    <property type="entry name" value="Metal-dependent hydrolases"/>
    <property type="match status" value="1"/>
</dbReference>
<dbReference type="PANTHER" id="PTHR10443">
    <property type="entry name" value="MICROSOMAL DIPEPTIDASE"/>
    <property type="match status" value="1"/>
</dbReference>
<name>A0A8J5NGH0_HOMAM</name>
<keyword evidence="1" id="KW-1015">Disulfide bond</keyword>
<comment type="similarity">
    <text evidence="1">Belongs to the metallo-dependent hydrolases superfamily. Peptidase M19 family.</text>
</comment>
<evidence type="ECO:0000313" key="3">
    <source>
        <dbReference type="Proteomes" id="UP000747542"/>
    </source>
</evidence>
<dbReference type="Proteomes" id="UP000747542">
    <property type="component" value="Unassembled WGS sequence"/>
</dbReference>
<keyword evidence="1" id="KW-0482">Metalloprotease</keyword>
<dbReference type="PANTHER" id="PTHR10443:SF12">
    <property type="entry name" value="DIPEPTIDASE"/>
    <property type="match status" value="1"/>
</dbReference>
<comment type="caution">
    <text evidence="2">The sequence shown here is derived from an EMBL/GenBank/DDBJ whole genome shotgun (WGS) entry which is preliminary data.</text>
</comment>
<dbReference type="Pfam" id="PF01244">
    <property type="entry name" value="Peptidase_M19"/>
    <property type="match status" value="1"/>
</dbReference>
<comment type="subcellular location">
    <subcellularLocation>
        <location evidence="1">Membrane</location>
        <topology evidence="1">Lipid-anchor</topology>
        <topology evidence="1">GPI-anchor</topology>
    </subcellularLocation>
</comment>
<keyword evidence="1" id="KW-0325">Glycoprotein</keyword>
<comment type="cofactor">
    <cofactor evidence="1">
        <name>Zn(2+)</name>
        <dbReference type="ChEBI" id="CHEBI:29105"/>
    </cofactor>
</comment>
<dbReference type="EMBL" id="JAHLQT010001531">
    <property type="protein sequence ID" value="KAG7177866.1"/>
    <property type="molecule type" value="Genomic_DNA"/>
</dbReference>
<evidence type="ECO:0000256" key="1">
    <source>
        <dbReference type="RuleBase" id="RU341113"/>
    </source>
</evidence>
<dbReference type="EC" id="3.4.13.19" evidence="1"/>
<keyword evidence="1" id="KW-0479">Metal-binding</keyword>
<sequence>MLPQGLEDVSGYPRLFAELMSDPNWSLQDLRKLAGHNLLRVMREAERVGMELQQQRVTPNEEELPLTDLHHDDSCFYRFIRPTDNTD</sequence>
<dbReference type="GO" id="GO:0006508">
    <property type="term" value="P:proteolysis"/>
    <property type="evidence" value="ECO:0007669"/>
    <property type="project" value="UniProtKB-KW"/>
</dbReference>
<dbReference type="AlphaFoldDB" id="A0A8J5NGH0"/>
<keyword evidence="1" id="KW-0472">Membrane</keyword>
<keyword evidence="1" id="KW-0645">Protease</keyword>
<keyword evidence="1" id="KW-0224">Dipeptidase</keyword>
<organism evidence="2 3">
    <name type="scientific">Homarus americanus</name>
    <name type="common">American lobster</name>
    <dbReference type="NCBI Taxonomy" id="6706"/>
    <lineage>
        <taxon>Eukaryota</taxon>
        <taxon>Metazoa</taxon>
        <taxon>Ecdysozoa</taxon>
        <taxon>Arthropoda</taxon>
        <taxon>Crustacea</taxon>
        <taxon>Multicrustacea</taxon>
        <taxon>Malacostraca</taxon>
        <taxon>Eumalacostraca</taxon>
        <taxon>Eucarida</taxon>
        <taxon>Decapoda</taxon>
        <taxon>Pleocyemata</taxon>
        <taxon>Astacidea</taxon>
        <taxon>Nephropoidea</taxon>
        <taxon>Nephropidae</taxon>
        <taxon>Homarus</taxon>
    </lineage>
</organism>
<dbReference type="GO" id="GO:0098552">
    <property type="term" value="C:side of membrane"/>
    <property type="evidence" value="ECO:0007669"/>
    <property type="project" value="UniProtKB-KW"/>
</dbReference>
<proteinExistence type="inferred from homology"/>
<reference evidence="2" key="1">
    <citation type="journal article" date="2021" name="Sci. Adv.">
        <title>The American lobster genome reveals insights on longevity, neural, and immune adaptations.</title>
        <authorList>
            <person name="Polinski J.M."/>
            <person name="Zimin A.V."/>
            <person name="Clark K.F."/>
            <person name="Kohn A.B."/>
            <person name="Sadowski N."/>
            <person name="Timp W."/>
            <person name="Ptitsyn A."/>
            <person name="Khanna P."/>
            <person name="Romanova D.Y."/>
            <person name="Williams P."/>
            <person name="Greenwood S.J."/>
            <person name="Moroz L.L."/>
            <person name="Walt D.R."/>
            <person name="Bodnar A.G."/>
        </authorList>
    </citation>
    <scope>NUCLEOTIDE SEQUENCE</scope>
    <source>
        <strain evidence="2">GMGI-L3</strain>
    </source>
</reference>